<dbReference type="SUPFAM" id="SSF53955">
    <property type="entry name" value="Lysozyme-like"/>
    <property type="match status" value="1"/>
</dbReference>
<evidence type="ECO:0000256" key="2">
    <source>
        <dbReference type="ARBA" id="ARBA00004249"/>
    </source>
</evidence>
<comment type="subcellular location">
    <subcellularLocation>
        <location evidence="2">Cell inner membrane</location>
        <topology evidence="2">Single-pass type II membrane protein</topology>
    </subcellularLocation>
</comment>
<dbReference type="SUPFAM" id="SSF56601">
    <property type="entry name" value="beta-lactamase/transpeptidase-like"/>
    <property type="match status" value="1"/>
</dbReference>
<dbReference type="Pfam" id="PF17092">
    <property type="entry name" value="PCB_OB"/>
    <property type="match status" value="1"/>
</dbReference>
<dbReference type="PANTHER" id="PTHR32282">
    <property type="entry name" value="BINDING PROTEIN TRANSPEPTIDASE, PUTATIVE-RELATED"/>
    <property type="match status" value="1"/>
</dbReference>
<evidence type="ECO:0000256" key="18">
    <source>
        <dbReference type="ARBA" id="ARBA00022984"/>
    </source>
</evidence>
<evidence type="ECO:0000256" key="12">
    <source>
        <dbReference type="ARBA" id="ARBA00022676"/>
    </source>
</evidence>
<dbReference type="InterPro" id="IPR001264">
    <property type="entry name" value="Glyco_trans_51"/>
</dbReference>
<accession>A0AAJ0U1E7</accession>
<keyword evidence="19" id="KW-1133">Transmembrane helix</keyword>
<evidence type="ECO:0000256" key="6">
    <source>
        <dbReference type="ARBA" id="ARBA00012448"/>
    </source>
</evidence>
<evidence type="ECO:0000256" key="11">
    <source>
        <dbReference type="ARBA" id="ARBA00022670"/>
    </source>
</evidence>
<evidence type="ECO:0000256" key="25">
    <source>
        <dbReference type="ARBA" id="ARBA00044770"/>
    </source>
</evidence>
<dbReference type="InterPro" id="IPR036950">
    <property type="entry name" value="PBP_transglycosylase"/>
</dbReference>
<evidence type="ECO:0000256" key="17">
    <source>
        <dbReference type="ARBA" id="ARBA00022968"/>
    </source>
</evidence>
<keyword evidence="16" id="KW-0133">Cell shape</keyword>
<dbReference type="GO" id="GO:0006508">
    <property type="term" value="P:proteolysis"/>
    <property type="evidence" value="ECO:0007669"/>
    <property type="project" value="UniProtKB-KW"/>
</dbReference>
<comment type="catalytic activity">
    <reaction evidence="26">
        <text>[GlcNAc-(1-&gt;4)-Mur2Ac(oyl-L-Ala-gamma-D-Glu-L-Lys-D-Ala-D-Ala)](n)-di-trans,octa-cis-undecaprenyl diphosphate + beta-D-GlcNAc-(1-&gt;4)-Mur2Ac(oyl-L-Ala-gamma-D-Glu-L-Lys-D-Ala-D-Ala)-di-trans,octa-cis-undecaprenyl diphosphate = [GlcNAc-(1-&gt;4)-Mur2Ac(oyl-L-Ala-gamma-D-Glu-L-Lys-D-Ala-D-Ala)](n+1)-di-trans,octa-cis-undecaprenyl diphosphate + di-trans,octa-cis-undecaprenyl diphosphate + H(+)</text>
        <dbReference type="Rhea" id="RHEA:23708"/>
        <dbReference type="Rhea" id="RHEA-COMP:9602"/>
        <dbReference type="Rhea" id="RHEA-COMP:9603"/>
        <dbReference type="ChEBI" id="CHEBI:15378"/>
        <dbReference type="ChEBI" id="CHEBI:58405"/>
        <dbReference type="ChEBI" id="CHEBI:60033"/>
        <dbReference type="ChEBI" id="CHEBI:78435"/>
        <dbReference type="EC" id="2.4.99.28"/>
    </reaction>
</comment>
<dbReference type="Pfam" id="PF00912">
    <property type="entry name" value="Transgly"/>
    <property type="match status" value="1"/>
</dbReference>
<dbReference type="GO" id="GO:0046677">
    <property type="term" value="P:response to antibiotic"/>
    <property type="evidence" value="ECO:0007669"/>
    <property type="project" value="UniProtKB-KW"/>
</dbReference>
<evidence type="ECO:0000256" key="9">
    <source>
        <dbReference type="ARBA" id="ARBA00022519"/>
    </source>
</evidence>
<comment type="caution">
    <text evidence="31">The sequence shown here is derived from an EMBL/GenBank/DDBJ whole genome shotgun (WGS) entry which is preliminary data.</text>
</comment>
<dbReference type="NCBIfam" id="TIGR02074">
    <property type="entry name" value="PBP_1a_fam"/>
    <property type="match status" value="1"/>
</dbReference>
<evidence type="ECO:0000259" key="28">
    <source>
        <dbReference type="Pfam" id="PF00905"/>
    </source>
</evidence>
<evidence type="ECO:0000256" key="4">
    <source>
        <dbReference type="ARBA" id="ARBA00007090"/>
    </source>
</evidence>
<dbReference type="GO" id="GO:0071555">
    <property type="term" value="P:cell wall organization"/>
    <property type="evidence" value="ECO:0007669"/>
    <property type="project" value="UniProtKB-KW"/>
</dbReference>
<keyword evidence="15" id="KW-0378">Hydrolase</keyword>
<reference evidence="31" key="2">
    <citation type="journal article" date="2020" name="Microorganisms">
        <title>Osmotic Adaptation and Compatible Solute Biosynthesis of Phototrophic Bacteria as Revealed from Genome Analyses.</title>
        <authorList>
            <person name="Imhoff J.F."/>
            <person name="Rahn T."/>
            <person name="Kunzel S."/>
            <person name="Keller A."/>
            <person name="Neulinger S.C."/>
        </authorList>
    </citation>
    <scope>NUCLEOTIDE SEQUENCE</scope>
    <source>
        <strain evidence="31">DSM 11080</strain>
    </source>
</reference>
<comment type="similarity">
    <text evidence="5">In the N-terminal section; belongs to the glycosyltransferase 51 family.</text>
</comment>
<keyword evidence="10" id="KW-0121">Carboxypeptidase</keyword>
<dbReference type="PANTHER" id="PTHR32282:SF27">
    <property type="entry name" value="PENICILLIN-BINDING PROTEIN 1A"/>
    <property type="match status" value="1"/>
</dbReference>
<keyword evidence="14" id="KW-0812">Transmembrane</keyword>
<comment type="pathway">
    <text evidence="3">Cell wall biogenesis; peptidoglycan biosynthesis.</text>
</comment>
<evidence type="ECO:0000256" key="7">
    <source>
        <dbReference type="ARBA" id="ARBA00018638"/>
    </source>
</evidence>
<dbReference type="AlphaFoldDB" id="A0AAJ0U1E7"/>
<dbReference type="GO" id="GO:0008360">
    <property type="term" value="P:regulation of cell shape"/>
    <property type="evidence" value="ECO:0007669"/>
    <property type="project" value="UniProtKB-KW"/>
</dbReference>
<protein>
    <recommendedName>
        <fullName evidence="7">Penicillin-binding protein 1A</fullName>
        <ecNumber evidence="25">2.4.99.28</ecNumber>
        <ecNumber evidence="6">3.4.16.4</ecNumber>
    </recommendedName>
</protein>
<evidence type="ECO:0000313" key="32">
    <source>
        <dbReference type="Proteomes" id="UP001296776"/>
    </source>
</evidence>
<dbReference type="GO" id="GO:0009002">
    <property type="term" value="F:serine-type D-Ala-D-Ala carboxypeptidase activity"/>
    <property type="evidence" value="ECO:0007669"/>
    <property type="project" value="UniProtKB-EC"/>
</dbReference>
<dbReference type="InterPro" id="IPR012338">
    <property type="entry name" value="Beta-lactam/transpept-like"/>
</dbReference>
<dbReference type="FunFam" id="1.10.3810.10:FF:000003">
    <property type="entry name" value="Penicillin-binding protein 1a"/>
    <property type="match status" value="1"/>
</dbReference>
<keyword evidence="32" id="KW-1185">Reference proteome</keyword>
<gene>
    <name evidence="31" type="ORF">CKO40_02685</name>
</gene>
<reference evidence="31" key="1">
    <citation type="submission" date="2017-08" db="EMBL/GenBank/DDBJ databases">
        <authorList>
            <person name="Imhoff J.F."/>
            <person name="Rahn T."/>
            <person name="Kuenzel S."/>
            <person name="Neulinger S.C."/>
        </authorList>
    </citation>
    <scope>NUCLEOTIDE SEQUENCE</scope>
    <source>
        <strain evidence="31">DSM 11080</strain>
    </source>
</reference>
<comment type="function">
    <text evidence="1">Cell wall formation. Synthesis of cross-linked peptidoglycan from the lipid intermediates. The enzyme has a penicillin-insensitive transglycosylase N-terminal domain (formation of linear glycan strands) and a penicillin-sensitive transpeptidase C-terminal domain (cross-linking of the peptide subunits).</text>
</comment>
<keyword evidence="23" id="KW-0961">Cell wall biogenesis/degradation</keyword>
<evidence type="ECO:0000256" key="20">
    <source>
        <dbReference type="ARBA" id="ARBA00023136"/>
    </source>
</evidence>
<keyword evidence="17" id="KW-0735">Signal-anchor</keyword>
<dbReference type="Pfam" id="PF00905">
    <property type="entry name" value="Transpeptidase"/>
    <property type="match status" value="1"/>
</dbReference>
<evidence type="ECO:0000256" key="5">
    <source>
        <dbReference type="ARBA" id="ARBA00007739"/>
    </source>
</evidence>
<keyword evidence="9" id="KW-0997">Cell inner membrane</keyword>
<name>A0AAJ0U1E7_9GAMM</name>
<evidence type="ECO:0000256" key="3">
    <source>
        <dbReference type="ARBA" id="ARBA00004752"/>
    </source>
</evidence>
<proteinExistence type="inferred from homology"/>
<keyword evidence="11" id="KW-0645">Protease</keyword>
<evidence type="ECO:0000256" key="13">
    <source>
        <dbReference type="ARBA" id="ARBA00022679"/>
    </source>
</evidence>
<keyword evidence="21" id="KW-0046">Antibiotic resistance</keyword>
<dbReference type="GO" id="GO:0005886">
    <property type="term" value="C:plasma membrane"/>
    <property type="evidence" value="ECO:0007669"/>
    <property type="project" value="UniProtKB-SubCell"/>
</dbReference>
<evidence type="ECO:0000259" key="30">
    <source>
        <dbReference type="Pfam" id="PF17092"/>
    </source>
</evidence>
<evidence type="ECO:0000256" key="27">
    <source>
        <dbReference type="ARBA" id="ARBA00060592"/>
    </source>
</evidence>
<feature type="domain" description="Penicillin-binding protein OB-like" evidence="30">
    <location>
        <begin position="315"/>
        <end position="422"/>
    </location>
</feature>
<dbReference type="EC" id="2.4.99.28" evidence="25"/>
<evidence type="ECO:0000256" key="14">
    <source>
        <dbReference type="ARBA" id="ARBA00022692"/>
    </source>
</evidence>
<evidence type="ECO:0000256" key="8">
    <source>
        <dbReference type="ARBA" id="ARBA00022475"/>
    </source>
</evidence>
<evidence type="ECO:0000256" key="16">
    <source>
        <dbReference type="ARBA" id="ARBA00022960"/>
    </source>
</evidence>
<evidence type="ECO:0000256" key="10">
    <source>
        <dbReference type="ARBA" id="ARBA00022645"/>
    </source>
</evidence>
<keyword evidence="18" id="KW-0573">Peptidoglycan synthesis</keyword>
<dbReference type="InterPro" id="IPR050396">
    <property type="entry name" value="Glycosyltr_51/Transpeptidase"/>
</dbReference>
<keyword evidence="13" id="KW-0808">Transferase</keyword>
<evidence type="ECO:0000256" key="1">
    <source>
        <dbReference type="ARBA" id="ARBA00002624"/>
    </source>
</evidence>
<dbReference type="InterPro" id="IPR001460">
    <property type="entry name" value="PCN-bd_Tpept"/>
</dbReference>
<organism evidence="31 32">
    <name type="scientific">Halochromatium glycolicum</name>
    <dbReference type="NCBI Taxonomy" id="85075"/>
    <lineage>
        <taxon>Bacteria</taxon>
        <taxon>Pseudomonadati</taxon>
        <taxon>Pseudomonadota</taxon>
        <taxon>Gammaproteobacteria</taxon>
        <taxon>Chromatiales</taxon>
        <taxon>Chromatiaceae</taxon>
        <taxon>Halochromatium</taxon>
    </lineage>
</organism>
<evidence type="ECO:0000256" key="22">
    <source>
        <dbReference type="ARBA" id="ARBA00023268"/>
    </source>
</evidence>
<dbReference type="InterPro" id="IPR023346">
    <property type="entry name" value="Lysozyme-like_dom_sf"/>
</dbReference>
<dbReference type="EC" id="3.4.16.4" evidence="6"/>
<keyword evidence="8" id="KW-1003">Cell membrane</keyword>
<dbReference type="GO" id="GO:0009252">
    <property type="term" value="P:peptidoglycan biosynthetic process"/>
    <property type="evidence" value="ECO:0007669"/>
    <property type="project" value="UniProtKB-KW"/>
</dbReference>
<evidence type="ECO:0000259" key="29">
    <source>
        <dbReference type="Pfam" id="PF00912"/>
    </source>
</evidence>
<dbReference type="Proteomes" id="UP001296776">
    <property type="component" value="Unassembled WGS sequence"/>
</dbReference>
<dbReference type="GO" id="GO:0008955">
    <property type="term" value="F:peptidoglycan glycosyltransferase activity"/>
    <property type="evidence" value="ECO:0007669"/>
    <property type="project" value="UniProtKB-EC"/>
</dbReference>
<dbReference type="EMBL" id="NRSJ01000003">
    <property type="protein sequence ID" value="MBK1703486.1"/>
    <property type="molecule type" value="Genomic_DNA"/>
</dbReference>
<keyword evidence="22" id="KW-0511">Multifunctional enzyme</keyword>
<evidence type="ECO:0000256" key="26">
    <source>
        <dbReference type="ARBA" id="ARBA00049902"/>
    </source>
</evidence>
<keyword evidence="20" id="KW-0472">Membrane</keyword>
<evidence type="ECO:0000256" key="15">
    <source>
        <dbReference type="ARBA" id="ARBA00022801"/>
    </source>
</evidence>
<evidence type="ECO:0000256" key="23">
    <source>
        <dbReference type="ARBA" id="ARBA00023316"/>
    </source>
</evidence>
<feature type="domain" description="Penicillin-binding protein transpeptidase" evidence="28">
    <location>
        <begin position="424"/>
        <end position="689"/>
    </location>
</feature>
<comment type="similarity">
    <text evidence="4">In the C-terminal section; belongs to the transpeptidase family.</text>
</comment>
<dbReference type="Gene3D" id="1.10.3810.10">
    <property type="entry name" value="Biosynthetic peptidoglycan transglycosylase-like"/>
    <property type="match status" value="1"/>
</dbReference>
<dbReference type="GO" id="GO:0008658">
    <property type="term" value="F:penicillin binding"/>
    <property type="evidence" value="ECO:0007669"/>
    <property type="project" value="InterPro"/>
</dbReference>
<comment type="catalytic activity">
    <reaction evidence="24">
        <text>Preferential cleavage: (Ac)2-L-Lys-D-Ala-|-D-Ala. Also transpeptidation of peptidyl-alanyl moieties that are N-acyl substituents of D-alanine.</text>
        <dbReference type="EC" id="3.4.16.4"/>
    </reaction>
</comment>
<feature type="domain" description="Glycosyl transferase family 51" evidence="29">
    <location>
        <begin position="53"/>
        <end position="228"/>
    </location>
</feature>
<dbReference type="InterPro" id="IPR031376">
    <property type="entry name" value="PCB_OB"/>
</dbReference>
<evidence type="ECO:0000256" key="21">
    <source>
        <dbReference type="ARBA" id="ARBA00023251"/>
    </source>
</evidence>
<evidence type="ECO:0000256" key="19">
    <source>
        <dbReference type="ARBA" id="ARBA00022989"/>
    </source>
</evidence>
<sequence>MVSGVLAIPFDLALIGAFAAALVLNSLATDLPSVEALAEVKFEEPLRIYTANGSLMAEFGVQRRRAVEYEQVPPLLIDAFVSAEDSRFFEHRGIDVIGLARAAVSVARSGEATQGGSTITMQVVRNFLLTREKTIRRKLTEILLAWKLEATLTKEQILSLYLNKIFFGHRAYGVAAAAEFYYQRSLDELTIAEMAMLAGLPKAPSANNPLANPERAIERRDYILERMHAFGYIDDTDFLLASTAPLSAERYAPAIEFRADYLAEMARREVIERYGKEDAYSLGLKVYTTVDESLQQAADAALRQGLRDYNRRHGYHGPEARIADIGAKRPAELDELLAAYPDVPGLPAGVVISADADEAEVYVGGGETRRLRLGQVKWARPFKTENWRGAAPKRVTDAVAVGDLIRLRQDDEQWVLAQVPKVGGALVALAPADGAIRALSGGYAFRWSKFNRATDTKRQPGSTFKPFVYAAALGKGYTPASLVKDERFEMPSRNGVWRPKNADGKFMGPIRIRVALSKSRNLAAVNLMDRMSVDHARAFIQSFGFAPESMPPDMSMALGSGAVSPLELARGFASFANGGYRIEPYLIARIEDVHGNPLFEAQPLRACMDCWIESDTDDAVVLPDGASDDPRAPLAIDPRIAYNMDSMLKDVIREGTATRARRLERPDIAGKTGTTNESRDSWFAGYQPELVAVAWVGRDDNTPLGRGEWGGTAALGIWIDFMEEALQGVPVAQIKRPEGMVPVRISLRSGQKTSSERNSRIEYIRDEYQLMTLGPDPVEYSAPVARRRTAPRMLDELF</sequence>
<dbReference type="Gene3D" id="3.40.710.10">
    <property type="entry name" value="DD-peptidase/beta-lactamase superfamily"/>
    <property type="match status" value="2"/>
</dbReference>
<keyword evidence="12" id="KW-0328">Glycosyltransferase</keyword>
<dbReference type="GO" id="GO:0030288">
    <property type="term" value="C:outer membrane-bounded periplasmic space"/>
    <property type="evidence" value="ECO:0007669"/>
    <property type="project" value="TreeGrafter"/>
</dbReference>
<evidence type="ECO:0000313" key="31">
    <source>
        <dbReference type="EMBL" id="MBK1703486.1"/>
    </source>
</evidence>
<evidence type="ECO:0000256" key="24">
    <source>
        <dbReference type="ARBA" id="ARBA00034000"/>
    </source>
</evidence>
<comment type="pathway">
    <text evidence="27">Glycan biosynthesis.</text>
</comment>